<evidence type="ECO:0000256" key="11">
    <source>
        <dbReference type="PIRSR" id="PIRSR018427-1"/>
    </source>
</evidence>
<dbReference type="GO" id="GO:0004452">
    <property type="term" value="F:isopentenyl-diphosphate delta-isomerase activity"/>
    <property type="evidence" value="ECO:0007669"/>
    <property type="project" value="UniProtKB-UniRule"/>
</dbReference>
<comment type="similarity">
    <text evidence="2">Belongs to the IPP isomerase type 1 family.</text>
</comment>
<gene>
    <name evidence="13" type="ORF">UW37_C0031G0007</name>
</gene>
<evidence type="ECO:0000256" key="1">
    <source>
        <dbReference type="ARBA" id="ARBA00004826"/>
    </source>
</evidence>
<evidence type="ECO:0000256" key="3">
    <source>
        <dbReference type="ARBA" id="ARBA00012057"/>
    </source>
</evidence>
<evidence type="ECO:0000256" key="9">
    <source>
        <dbReference type="ARBA" id="ARBA00023235"/>
    </source>
</evidence>
<dbReference type="EC" id="5.3.3.2" evidence="3 10"/>
<reference evidence="13 14" key="1">
    <citation type="journal article" date="2015" name="Nature">
        <title>rRNA introns, odd ribosomes, and small enigmatic genomes across a large radiation of phyla.</title>
        <authorList>
            <person name="Brown C.T."/>
            <person name="Hug L.A."/>
            <person name="Thomas B.C."/>
            <person name="Sharon I."/>
            <person name="Castelle C.J."/>
            <person name="Singh A."/>
            <person name="Wilkins M.J."/>
            <person name="Williams K.H."/>
            <person name="Banfield J.F."/>
        </authorList>
    </citation>
    <scope>NUCLEOTIDE SEQUENCE [LARGE SCALE GENOMIC DNA]</scope>
</reference>
<keyword evidence="6" id="KW-0460">Magnesium</keyword>
<dbReference type="UniPathway" id="UPA00059">
    <property type="reaction ID" value="UER00104"/>
</dbReference>
<evidence type="ECO:0000256" key="5">
    <source>
        <dbReference type="ARBA" id="ARBA00022723"/>
    </source>
</evidence>
<comment type="pathway">
    <text evidence="1">Isoprenoid biosynthesis; dimethylallyl diphosphate biosynthesis; dimethylallyl diphosphate from isopentenyl diphosphate: step 1/1.</text>
</comment>
<dbReference type="EMBL" id="LCIB01000031">
    <property type="protein sequence ID" value="KKT46134.1"/>
    <property type="molecule type" value="Genomic_DNA"/>
</dbReference>
<keyword evidence="5" id="KW-0479">Metal-binding</keyword>
<evidence type="ECO:0000256" key="10">
    <source>
        <dbReference type="NCBIfam" id="TIGR02150"/>
    </source>
</evidence>
<evidence type="ECO:0000313" key="14">
    <source>
        <dbReference type="Proteomes" id="UP000034063"/>
    </source>
</evidence>
<evidence type="ECO:0000259" key="12">
    <source>
        <dbReference type="PROSITE" id="PS51462"/>
    </source>
</evidence>
<dbReference type="GO" id="GO:0008299">
    <property type="term" value="P:isoprenoid biosynthetic process"/>
    <property type="evidence" value="ECO:0007669"/>
    <property type="project" value="UniProtKB-UniRule"/>
</dbReference>
<evidence type="ECO:0000256" key="8">
    <source>
        <dbReference type="ARBA" id="ARBA00023229"/>
    </source>
</evidence>
<protein>
    <recommendedName>
        <fullName evidence="3 10">Isopentenyl-diphosphate delta-isomerase</fullName>
        <ecNumber evidence="3 10">5.3.3.2</ecNumber>
    </recommendedName>
</protein>
<evidence type="ECO:0000256" key="2">
    <source>
        <dbReference type="ARBA" id="ARBA00007579"/>
    </source>
</evidence>
<evidence type="ECO:0000256" key="6">
    <source>
        <dbReference type="ARBA" id="ARBA00022842"/>
    </source>
</evidence>
<comment type="caution">
    <text evidence="13">The sequence shown here is derived from an EMBL/GenBank/DDBJ whole genome shotgun (WGS) entry which is preliminary data.</text>
</comment>
<dbReference type="PANTHER" id="PTHR10885:SF0">
    <property type="entry name" value="ISOPENTENYL-DIPHOSPHATE DELTA-ISOMERASE"/>
    <property type="match status" value="1"/>
</dbReference>
<evidence type="ECO:0000256" key="4">
    <source>
        <dbReference type="ARBA" id="ARBA00022490"/>
    </source>
</evidence>
<dbReference type="GO" id="GO:0050992">
    <property type="term" value="P:dimethylallyl diphosphate biosynthetic process"/>
    <property type="evidence" value="ECO:0007669"/>
    <property type="project" value="UniProtKB-UniPathway"/>
</dbReference>
<sequence length="175" mass="20201">MIEYVVLVDRENNEIGTAPKDMVHTKDTPLHQGFSCFIFNDKKEILVTQRSLTKKTFPGVWTNTVCGHPGKGETSVDAARRRLQDELGLVVRDLVEVSPYRYRFTDRNGIVENEICPILMGFTNDNPVPNEGEVADWKWIGWKEFLKDTEDNPNMYSPWCREETVILQRANPELQ</sequence>
<dbReference type="GO" id="GO:0046872">
    <property type="term" value="F:metal ion binding"/>
    <property type="evidence" value="ECO:0007669"/>
    <property type="project" value="UniProtKB-KW"/>
</dbReference>
<keyword evidence="9 13" id="KW-0413">Isomerase</keyword>
<accession>A0A0G1KE99</accession>
<dbReference type="HAMAP" id="MF_00202">
    <property type="entry name" value="Idi"/>
    <property type="match status" value="1"/>
</dbReference>
<dbReference type="PROSITE" id="PS51462">
    <property type="entry name" value="NUDIX"/>
    <property type="match status" value="1"/>
</dbReference>
<dbReference type="Gene3D" id="3.90.79.10">
    <property type="entry name" value="Nucleoside Triphosphate Pyrophosphohydrolase"/>
    <property type="match status" value="1"/>
</dbReference>
<dbReference type="InterPro" id="IPR056375">
    <property type="entry name" value="Idi_bact"/>
</dbReference>
<dbReference type="CDD" id="cd02885">
    <property type="entry name" value="NUDIX_IPP_Isomerase"/>
    <property type="match status" value="1"/>
</dbReference>
<evidence type="ECO:0000256" key="7">
    <source>
        <dbReference type="ARBA" id="ARBA00023211"/>
    </source>
</evidence>
<dbReference type="PATRIC" id="fig|1618444.3.peg.542"/>
<dbReference type="Proteomes" id="UP000034063">
    <property type="component" value="Unassembled WGS sequence"/>
</dbReference>
<keyword evidence="8" id="KW-0414">Isoprene biosynthesis</keyword>
<evidence type="ECO:0000313" key="13">
    <source>
        <dbReference type="EMBL" id="KKT46134.1"/>
    </source>
</evidence>
<name>A0A0G1KE99_9BACT</name>
<dbReference type="AlphaFoldDB" id="A0A0G1KE99"/>
<feature type="active site" evidence="11">
    <location>
        <position position="66"/>
    </location>
</feature>
<proteinExistence type="inferred from homology"/>
<feature type="active site" evidence="11">
    <location>
        <position position="114"/>
    </location>
</feature>
<keyword evidence="7" id="KW-0464">Manganese</keyword>
<dbReference type="Pfam" id="PF00293">
    <property type="entry name" value="NUDIX"/>
    <property type="match status" value="1"/>
</dbReference>
<dbReference type="InterPro" id="IPR015797">
    <property type="entry name" value="NUDIX_hydrolase-like_dom_sf"/>
</dbReference>
<dbReference type="NCBIfam" id="TIGR02150">
    <property type="entry name" value="IPP_isom_1"/>
    <property type="match status" value="1"/>
</dbReference>
<keyword evidence="4" id="KW-0963">Cytoplasm</keyword>
<dbReference type="NCBIfam" id="NF002995">
    <property type="entry name" value="PRK03759.1"/>
    <property type="match status" value="1"/>
</dbReference>
<dbReference type="InterPro" id="IPR011876">
    <property type="entry name" value="IsopentenylPP_isomerase_typ1"/>
</dbReference>
<organism evidence="13 14">
    <name type="scientific">Candidatus Gottesmanbacteria bacterium GW2011_GWA2_44_17</name>
    <dbReference type="NCBI Taxonomy" id="1618444"/>
    <lineage>
        <taxon>Bacteria</taxon>
        <taxon>Candidatus Gottesmaniibacteriota</taxon>
    </lineage>
</organism>
<feature type="domain" description="Nudix hydrolase" evidence="12">
    <location>
        <begin position="29"/>
        <end position="162"/>
    </location>
</feature>
<dbReference type="SUPFAM" id="SSF55811">
    <property type="entry name" value="Nudix"/>
    <property type="match status" value="1"/>
</dbReference>
<dbReference type="PANTHER" id="PTHR10885">
    <property type="entry name" value="ISOPENTENYL-DIPHOSPHATE DELTA-ISOMERASE"/>
    <property type="match status" value="1"/>
</dbReference>
<dbReference type="InterPro" id="IPR000086">
    <property type="entry name" value="NUDIX_hydrolase_dom"/>
</dbReference>
<dbReference type="PIRSF" id="PIRSF018427">
    <property type="entry name" value="Isopntndiph_ism"/>
    <property type="match status" value="1"/>
</dbReference>